<evidence type="ECO:0000313" key="2">
    <source>
        <dbReference type="Proteomes" id="UP000512043"/>
    </source>
</evidence>
<dbReference type="EMBL" id="CP056597">
    <property type="protein sequence ID" value="QLY38144.1"/>
    <property type="molecule type" value="Genomic_DNA"/>
</dbReference>
<gene>
    <name evidence="1" type="ORF">HV164_17170</name>
</gene>
<dbReference type="Proteomes" id="UP000512043">
    <property type="component" value="Chromosome"/>
</dbReference>
<evidence type="ECO:0008006" key="3">
    <source>
        <dbReference type="Google" id="ProtNLM"/>
    </source>
</evidence>
<protein>
    <recommendedName>
        <fullName evidence="3">Type III restriction endonuclease subunit R</fullName>
    </recommendedName>
</protein>
<dbReference type="RefSeq" id="WP_181625554.1">
    <property type="nucleotide sequence ID" value="NZ_CP056597.1"/>
</dbReference>
<proteinExistence type="predicted"/>
<accession>A0ABD7B1E6</accession>
<reference evidence="2" key="1">
    <citation type="submission" date="2020-06" db="EMBL/GenBank/DDBJ databases">
        <title>REHAB project genomes.</title>
        <authorList>
            <person name="Shaw L.P."/>
        </authorList>
    </citation>
    <scope>NUCLEOTIDE SEQUENCE [LARGE SCALE GENOMIC DNA]</scope>
    <source>
        <strain evidence="2">RHBSTW-00334</strain>
    </source>
</reference>
<name>A0ABD7B1E6_CITFR</name>
<sequence length="256" mass="29382">MADLSKLINMERVQMINPTPIYNKFKYVSAECGSGKTTALCNMINNTLNTKGSTEKFIIVQNTQKLATDTSQKITPCKLLISDLMPNSKNVINSVLDFLKAPVERVLIISDKTFFRIPVEMLEGWQIWLDDVTNFHSFKNVNDDNQRIKDIIYHDLMQEHEIVDEEKKQYLTAKKKAVKGGLINKIAQELSIISENDIFIMNSDYFNDPEKVQLSILGWKELRKYIGLPVTFMGANFENSLIYKAGSEFFELNRHG</sequence>
<evidence type="ECO:0000313" key="1">
    <source>
        <dbReference type="EMBL" id="QLY38144.1"/>
    </source>
</evidence>
<organism evidence="1 2">
    <name type="scientific">Citrobacter freundii</name>
    <dbReference type="NCBI Taxonomy" id="546"/>
    <lineage>
        <taxon>Bacteria</taxon>
        <taxon>Pseudomonadati</taxon>
        <taxon>Pseudomonadota</taxon>
        <taxon>Gammaproteobacteria</taxon>
        <taxon>Enterobacterales</taxon>
        <taxon>Enterobacteriaceae</taxon>
        <taxon>Citrobacter</taxon>
        <taxon>Citrobacter freundii complex</taxon>
    </lineage>
</organism>
<dbReference type="AlphaFoldDB" id="A0ABD7B1E6"/>